<dbReference type="OrthoDB" id="2135488at2759"/>
<feature type="domain" description="Amidohydrolase-related" evidence="1">
    <location>
        <begin position="35"/>
        <end position="331"/>
    </location>
</feature>
<protein>
    <submittedName>
        <fullName evidence="2">4-sulfomuconolactone hydrolase</fullName>
    </submittedName>
</protein>
<reference evidence="2 3" key="1">
    <citation type="journal article" date="2019" name="Genome Biol. Evol.">
        <title>Genomic Plasticity Mediated by Transposable Elements in the Plant Pathogenic Fungus Colletotrichum higginsianum.</title>
        <authorList>
            <person name="Tsushima A."/>
            <person name="Gan P."/>
            <person name="Kumakura N."/>
            <person name="Narusaka M."/>
            <person name="Takano Y."/>
            <person name="Narusaka Y."/>
            <person name="Shirasu K."/>
        </authorList>
    </citation>
    <scope>NUCLEOTIDE SEQUENCE [LARGE SCALE GENOMIC DNA]</scope>
    <source>
        <strain evidence="2 3">MAFF305635-RFP</strain>
    </source>
</reference>
<accession>A0A4V4NDY0</accession>
<evidence type="ECO:0000259" key="1">
    <source>
        <dbReference type="Pfam" id="PF04909"/>
    </source>
</evidence>
<dbReference type="InterPro" id="IPR052358">
    <property type="entry name" value="Aro_Compnd_Degr_Hydrolases"/>
</dbReference>
<dbReference type="EMBL" id="MWPZ01000001">
    <property type="protein sequence ID" value="TID06572.1"/>
    <property type="molecule type" value="Genomic_DNA"/>
</dbReference>
<dbReference type="SUPFAM" id="SSF51556">
    <property type="entry name" value="Metallo-dependent hydrolases"/>
    <property type="match status" value="1"/>
</dbReference>
<dbReference type="PANTHER" id="PTHR35563">
    <property type="entry name" value="BARREL METAL-DEPENDENT HYDROLASE, PUTATIVE (AFU_ORTHOLOGUE AFUA_1G16240)-RELATED"/>
    <property type="match status" value="1"/>
</dbReference>
<proteinExistence type="predicted"/>
<gene>
    <name evidence="2" type="ORF">CH35J_001021</name>
</gene>
<dbReference type="PANTHER" id="PTHR35563:SF2">
    <property type="entry name" value="BARREL METAL-DEPENDENT HYDROLASE, PUTATIVE (AFU_ORTHOLOGUE AFUA_1G16240)-RELATED"/>
    <property type="match status" value="1"/>
</dbReference>
<evidence type="ECO:0000313" key="3">
    <source>
        <dbReference type="Proteomes" id="UP000305883"/>
    </source>
</evidence>
<name>A0A4V4NDY0_9PEZI</name>
<dbReference type="AlphaFoldDB" id="A0A4V4NDY0"/>
<dbReference type="Gene3D" id="3.20.20.140">
    <property type="entry name" value="Metal-dependent hydrolases"/>
    <property type="match status" value="1"/>
</dbReference>
<dbReference type="InterPro" id="IPR032466">
    <property type="entry name" value="Metal_Hydrolase"/>
</dbReference>
<organism evidence="2 3">
    <name type="scientific">Colletotrichum higginsianum</name>
    <dbReference type="NCBI Taxonomy" id="80884"/>
    <lineage>
        <taxon>Eukaryota</taxon>
        <taxon>Fungi</taxon>
        <taxon>Dikarya</taxon>
        <taxon>Ascomycota</taxon>
        <taxon>Pezizomycotina</taxon>
        <taxon>Sordariomycetes</taxon>
        <taxon>Hypocreomycetidae</taxon>
        <taxon>Glomerellales</taxon>
        <taxon>Glomerellaceae</taxon>
        <taxon>Colletotrichum</taxon>
        <taxon>Colletotrichum destructivum species complex</taxon>
    </lineage>
</organism>
<sequence length="332" mass="37350">MRINDKQRAPPTSTMTPAATLTEGEDAVLFPRGGWDTHHHIFDPKSFPYSPKRHLTPPPATIAAFKELKRSLGITRSVLTHGLSYGDDCTSLKAFVSELGAHETAAVGVIDPDKTSDEELRSMHEAGVRGVRVNLYRYDAMEDAERQKVALLAHLKRVTGLSLPWSLTMTTTRPGSWDILEPFVRDVVAEQGIRLVTDHFALLKAPSLLLSADHRADPAKQPGFDAVVRLVRDGHLWVKLSAPYRVSDDGPGYADVRFLVRTLVDANKHRVLWGSDWPHTPRMKTRTREAAMTETPFLEVDDEAWLKSLRSWLSDEEWDLMMVRNPSRLFGQ</sequence>
<evidence type="ECO:0000313" key="2">
    <source>
        <dbReference type="EMBL" id="TID06572.1"/>
    </source>
</evidence>
<comment type="caution">
    <text evidence="2">The sequence shown here is derived from an EMBL/GenBank/DDBJ whole genome shotgun (WGS) entry which is preliminary data.</text>
</comment>
<dbReference type="InterPro" id="IPR006680">
    <property type="entry name" value="Amidohydro-rel"/>
</dbReference>
<dbReference type="Pfam" id="PF04909">
    <property type="entry name" value="Amidohydro_2"/>
    <property type="match status" value="1"/>
</dbReference>
<dbReference type="Proteomes" id="UP000305883">
    <property type="component" value="Unassembled WGS sequence"/>
</dbReference>
<dbReference type="GO" id="GO:0016787">
    <property type="term" value="F:hydrolase activity"/>
    <property type="evidence" value="ECO:0007669"/>
    <property type="project" value="UniProtKB-KW"/>
</dbReference>
<keyword evidence="2" id="KW-0378">Hydrolase</keyword>